<accession>A0A2P2KWS0</accession>
<proteinExistence type="predicted"/>
<organism evidence="1">
    <name type="scientific">Rhizophora mucronata</name>
    <name type="common">Asiatic mangrove</name>
    <dbReference type="NCBI Taxonomy" id="61149"/>
    <lineage>
        <taxon>Eukaryota</taxon>
        <taxon>Viridiplantae</taxon>
        <taxon>Streptophyta</taxon>
        <taxon>Embryophyta</taxon>
        <taxon>Tracheophyta</taxon>
        <taxon>Spermatophyta</taxon>
        <taxon>Magnoliopsida</taxon>
        <taxon>eudicotyledons</taxon>
        <taxon>Gunneridae</taxon>
        <taxon>Pentapetalae</taxon>
        <taxon>rosids</taxon>
        <taxon>fabids</taxon>
        <taxon>Malpighiales</taxon>
        <taxon>Rhizophoraceae</taxon>
        <taxon>Rhizophora</taxon>
    </lineage>
</organism>
<dbReference type="EMBL" id="GGEC01029680">
    <property type="protein sequence ID" value="MBX10164.1"/>
    <property type="molecule type" value="Transcribed_RNA"/>
</dbReference>
<reference evidence="1" key="1">
    <citation type="submission" date="2018-02" db="EMBL/GenBank/DDBJ databases">
        <title>Rhizophora mucronata_Transcriptome.</title>
        <authorList>
            <person name="Meera S.P."/>
            <person name="Sreeshan A."/>
            <person name="Augustine A."/>
        </authorList>
    </citation>
    <scope>NUCLEOTIDE SEQUENCE</scope>
    <source>
        <tissue evidence="1">Leaf</tissue>
    </source>
</reference>
<name>A0A2P2KWS0_RHIMU</name>
<protein>
    <submittedName>
        <fullName evidence="1">Uncharacterized protein</fullName>
    </submittedName>
</protein>
<sequence>MVLLLQYLIVKCKLLHLHFKLIFVSSTDLYFAAEANNLLFQQVSLFSISVLFNELFQCPLLLIIISLSP</sequence>
<dbReference type="AlphaFoldDB" id="A0A2P2KWS0"/>
<evidence type="ECO:0000313" key="1">
    <source>
        <dbReference type="EMBL" id="MBX10164.1"/>
    </source>
</evidence>